<proteinExistence type="predicted"/>
<dbReference type="InterPro" id="IPR042229">
    <property type="entry name" value="Listeria/Bacterioides_rpt_sf"/>
</dbReference>
<dbReference type="AlphaFoldDB" id="A0A644WVM3"/>
<dbReference type="GO" id="GO:0030313">
    <property type="term" value="C:cell envelope"/>
    <property type="evidence" value="ECO:0007669"/>
    <property type="project" value="UniProtKB-SubCell"/>
</dbReference>
<name>A0A644WVM3_9ZZZZ</name>
<organism evidence="2">
    <name type="scientific">bioreactor metagenome</name>
    <dbReference type="NCBI Taxonomy" id="1076179"/>
    <lineage>
        <taxon>unclassified sequences</taxon>
        <taxon>metagenomes</taxon>
        <taxon>ecological metagenomes</taxon>
    </lineage>
</organism>
<dbReference type="Pfam" id="PF09479">
    <property type="entry name" value="Flg_new"/>
    <property type="match status" value="1"/>
</dbReference>
<comment type="caution">
    <text evidence="2">The sequence shown here is derived from an EMBL/GenBank/DDBJ whole genome shotgun (WGS) entry which is preliminary data.</text>
</comment>
<dbReference type="InterPro" id="IPR013378">
    <property type="entry name" value="InlB-like_B-rpt"/>
</dbReference>
<dbReference type="Gene3D" id="2.60.40.4270">
    <property type="entry name" value="Listeria-Bacteroides repeat domain"/>
    <property type="match status" value="1"/>
</dbReference>
<protein>
    <recommendedName>
        <fullName evidence="3">Secretion system C-terminal sorting domain-containing protein</fullName>
    </recommendedName>
</protein>
<dbReference type="InterPro" id="IPR026444">
    <property type="entry name" value="Secre_tail"/>
</dbReference>
<reference evidence="2" key="1">
    <citation type="submission" date="2019-08" db="EMBL/GenBank/DDBJ databases">
        <authorList>
            <person name="Kucharzyk K."/>
            <person name="Murdoch R.W."/>
            <person name="Higgins S."/>
            <person name="Loffler F."/>
        </authorList>
    </citation>
    <scope>NUCLEOTIDE SEQUENCE</scope>
</reference>
<evidence type="ECO:0008006" key="3">
    <source>
        <dbReference type="Google" id="ProtNLM"/>
    </source>
</evidence>
<dbReference type="NCBIfam" id="TIGR02543">
    <property type="entry name" value="List_Bact_rpt"/>
    <property type="match status" value="1"/>
</dbReference>
<accession>A0A644WVM3</accession>
<sequence length="862" mass="93374">MNSNIFNFQLSTQKFMFMKKLTLLTLACSLTLLSFAAGGNITYVLNGGVTNDYGWKNKTDMLVSFSADYNTVSGKATNWGAATTAGQIQAATFNVMYEVFAHETVGPKWTWLKNYVIKVATDTKHASLTSLQSGNNTYWRGAIDGFFTNSQFAKGAWNECPDFTTAGLPESFIPTWEHAFAGPATYDGLTEIILPSPYKVGFTFDGWYDNESFSGNKVTSIAVGAEGDKTLYAKWIEYIPTCLEIKSMTNGTSTKAGGTITYVNGTTVYIQDASAGLLVEFTEAQTVVAGDKINILGTVTDLGTYKKITNATLSSKEAATVPAHQTIALTTLKGDPGTYMFEYINLEGLKIVSYGTGSVVLADDAENTITLIADLNQTSLPVNTKVNVKAIVTFDTELKIIAEASKVTASPVPRPDGQTYAALQEGKYTLTSKWLVSNVLDNLSANPIGTNGFVRGMTAKDGKMYFIDREHKQITVVDGETGNKLAPITLASNLFQHVGKDKDGNDSIYLAGTLQYNDIKQDNAGNILISNLTTSIAQPFQVWKIDLATGNGTLIVDEILKDNVDFANATVRFDAFGVTGDINSNAIIMAANASALEAYKWDITNGVAGPAEAILIDNSIDGTFLKGLTNPGTAPQIFPMDENYFYLDGNATLPTLIDMSGEIVDGFYNVPKEVEDWSVSISSKQGHNGLIEFEMGGEHFFLMAYMNTAGSPASSFRLFKWANANKEFKDIQSLWILPANGMGAASNAYRTAVPSVEVDEVNKVATIYLYTGENGYGVYEFKINEGSDVKNVNDNSIVKINVNEKTLNFDKQVANVTVYSIAGQLEVKAKNVNAVNVANKGIYLVKATTHEGETVVHKVIVK</sequence>
<dbReference type="NCBIfam" id="TIGR04183">
    <property type="entry name" value="Por_Secre_tail"/>
    <property type="match status" value="1"/>
</dbReference>
<evidence type="ECO:0000313" key="2">
    <source>
        <dbReference type="EMBL" id="MPM07651.1"/>
    </source>
</evidence>
<dbReference type="EMBL" id="VSSQ01001360">
    <property type="protein sequence ID" value="MPM07651.1"/>
    <property type="molecule type" value="Genomic_DNA"/>
</dbReference>
<evidence type="ECO:0000256" key="1">
    <source>
        <dbReference type="ARBA" id="ARBA00004196"/>
    </source>
</evidence>
<gene>
    <name evidence="2" type="ORF">SDC9_53958</name>
</gene>
<dbReference type="SUPFAM" id="SSF63829">
    <property type="entry name" value="Calcium-dependent phosphotriesterase"/>
    <property type="match status" value="1"/>
</dbReference>
<comment type="subcellular location">
    <subcellularLocation>
        <location evidence="1">Cell envelope</location>
    </subcellularLocation>
</comment>